<sequence length="108" mass="12291">MEQDHPLVRDVFPDLVAELITLLENEGERELAICAWDLRLVDDCRCSDDFCQSFQTAAHPDGQPYGAGHRCVPLLPSQGMLCLDVVDGRIMYVEVLDRPPMHRRSERP</sequence>
<protein>
    <submittedName>
        <fullName evidence="1">Uncharacterized protein</fullName>
    </submittedName>
</protein>
<proteinExistence type="predicted"/>
<dbReference type="AlphaFoldDB" id="A0A101NLN4"/>
<evidence type="ECO:0000313" key="1">
    <source>
        <dbReference type="EMBL" id="KUM95559.1"/>
    </source>
</evidence>
<dbReference type="RefSeq" id="WP_066998672.1">
    <property type="nucleotide sequence ID" value="NZ_BNDU01000006.1"/>
</dbReference>
<organism evidence="1 2">
    <name type="scientific">Streptomyces cellostaticus</name>
    <dbReference type="NCBI Taxonomy" id="67285"/>
    <lineage>
        <taxon>Bacteria</taxon>
        <taxon>Bacillati</taxon>
        <taxon>Actinomycetota</taxon>
        <taxon>Actinomycetes</taxon>
        <taxon>Kitasatosporales</taxon>
        <taxon>Streptomycetaceae</taxon>
        <taxon>Streptomyces</taxon>
    </lineage>
</organism>
<keyword evidence="2" id="KW-1185">Reference proteome</keyword>
<name>A0A101NLN4_9ACTN</name>
<comment type="caution">
    <text evidence="1">The sequence shown here is derived from an EMBL/GenBank/DDBJ whole genome shotgun (WGS) entry which is preliminary data.</text>
</comment>
<evidence type="ECO:0000313" key="2">
    <source>
        <dbReference type="Proteomes" id="UP000054241"/>
    </source>
</evidence>
<accession>A0A101NLN4</accession>
<reference evidence="1 2" key="1">
    <citation type="submission" date="2015-10" db="EMBL/GenBank/DDBJ databases">
        <title>Draft genome sequence of Streptomyces cellostaticus DSM 40189, type strain for the species Streptomyces cellostaticus.</title>
        <authorList>
            <person name="Ruckert C."/>
            <person name="Winkler A."/>
            <person name="Kalinowski J."/>
            <person name="Kampfer P."/>
            <person name="Glaeser S."/>
        </authorList>
    </citation>
    <scope>NUCLEOTIDE SEQUENCE [LARGE SCALE GENOMIC DNA]</scope>
    <source>
        <strain evidence="1 2">DSM 40189</strain>
    </source>
</reference>
<dbReference type="OrthoDB" id="2874394at2"/>
<gene>
    <name evidence="1" type="ORF">AQI88_15880</name>
</gene>
<dbReference type="Proteomes" id="UP000054241">
    <property type="component" value="Unassembled WGS sequence"/>
</dbReference>
<dbReference type="EMBL" id="LMWL01000029">
    <property type="protein sequence ID" value="KUM95559.1"/>
    <property type="molecule type" value="Genomic_DNA"/>
</dbReference>